<feature type="chain" id="PRO_5041986661" description="Secreted protein" evidence="1">
    <location>
        <begin position="23"/>
        <end position="122"/>
    </location>
</feature>
<dbReference type="EMBL" id="JAULSN010000005">
    <property type="protein sequence ID" value="KAK3371821.1"/>
    <property type="molecule type" value="Genomic_DNA"/>
</dbReference>
<evidence type="ECO:0000313" key="2">
    <source>
        <dbReference type="EMBL" id="KAK3371821.1"/>
    </source>
</evidence>
<keyword evidence="3" id="KW-1185">Reference proteome</keyword>
<sequence length="122" mass="13428">MPLLSLICQCEDWLIMLLPACSFTIGLCSSTGLAAFTPEAPNSLEHIGDNKKYRREIPKLEMPDHGCVFWQSLSGIPQAPSAAASSLVQLRCFAYYIFRKAPGDRESETTFARYPGTSPPLS</sequence>
<keyword evidence="1" id="KW-0732">Signal</keyword>
<comment type="caution">
    <text evidence="2">The sequence shown here is derived from an EMBL/GenBank/DDBJ whole genome shotgun (WGS) entry which is preliminary data.</text>
</comment>
<dbReference type="Proteomes" id="UP001287356">
    <property type="component" value="Unassembled WGS sequence"/>
</dbReference>
<proteinExistence type="predicted"/>
<reference evidence="2" key="1">
    <citation type="journal article" date="2023" name="Mol. Phylogenet. Evol.">
        <title>Genome-scale phylogeny and comparative genomics of the fungal order Sordariales.</title>
        <authorList>
            <person name="Hensen N."/>
            <person name="Bonometti L."/>
            <person name="Westerberg I."/>
            <person name="Brannstrom I.O."/>
            <person name="Guillou S."/>
            <person name="Cros-Aarteil S."/>
            <person name="Calhoun S."/>
            <person name="Haridas S."/>
            <person name="Kuo A."/>
            <person name="Mondo S."/>
            <person name="Pangilinan J."/>
            <person name="Riley R."/>
            <person name="LaButti K."/>
            <person name="Andreopoulos B."/>
            <person name="Lipzen A."/>
            <person name="Chen C."/>
            <person name="Yan M."/>
            <person name="Daum C."/>
            <person name="Ng V."/>
            <person name="Clum A."/>
            <person name="Steindorff A."/>
            <person name="Ohm R.A."/>
            <person name="Martin F."/>
            <person name="Silar P."/>
            <person name="Natvig D.O."/>
            <person name="Lalanne C."/>
            <person name="Gautier V."/>
            <person name="Ament-Velasquez S.L."/>
            <person name="Kruys A."/>
            <person name="Hutchinson M.I."/>
            <person name="Powell A.J."/>
            <person name="Barry K."/>
            <person name="Miller A.N."/>
            <person name="Grigoriev I.V."/>
            <person name="Debuchy R."/>
            <person name="Gladieux P."/>
            <person name="Hiltunen Thoren M."/>
            <person name="Johannesson H."/>
        </authorList>
    </citation>
    <scope>NUCLEOTIDE SEQUENCE</scope>
    <source>
        <strain evidence="2">CBS 958.72</strain>
    </source>
</reference>
<evidence type="ECO:0000313" key="3">
    <source>
        <dbReference type="Proteomes" id="UP001287356"/>
    </source>
</evidence>
<organism evidence="2 3">
    <name type="scientific">Lasiosphaeria ovina</name>
    <dbReference type="NCBI Taxonomy" id="92902"/>
    <lineage>
        <taxon>Eukaryota</taxon>
        <taxon>Fungi</taxon>
        <taxon>Dikarya</taxon>
        <taxon>Ascomycota</taxon>
        <taxon>Pezizomycotina</taxon>
        <taxon>Sordariomycetes</taxon>
        <taxon>Sordariomycetidae</taxon>
        <taxon>Sordariales</taxon>
        <taxon>Lasiosphaeriaceae</taxon>
        <taxon>Lasiosphaeria</taxon>
    </lineage>
</organism>
<dbReference type="AlphaFoldDB" id="A0AAE0K9E0"/>
<feature type="signal peptide" evidence="1">
    <location>
        <begin position="1"/>
        <end position="22"/>
    </location>
</feature>
<evidence type="ECO:0008006" key="4">
    <source>
        <dbReference type="Google" id="ProtNLM"/>
    </source>
</evidence>
<name>A0AAE0K9E0_9PEZI</name>
<accession>A0AAE0K9E0</accession>
<evidence type="ECO:0000256" key="1">
    <source>
        <dbReference type="SAM" id="SignalP"/>
    </source>
</evidence>
<gene>
    <name evidence="2" type="ORF">B0T24DRAFT_338066</name>
</gene>
<reference evidence="2" key="2">
    <citation type="submission" date="2023-06" db="EMBL/GenBank/DDBJ databases">
        <authorList>
            <consortium name="Lawrence Berkeley National Laboratory"/>
            <person name="Haridas S."/>
            <person name="Hensen N."/>
            <person name="Bonometti L."/>
            <person name="Westerberg I."/>
            <person name="Brannstrom I.O."/>
            <person name="Guillou S."/>
            <person name="Cros-Aarteil S."/>
            <person name="Calhoun S."/>
            <person name="Kuo A."/>
            <person name="Mondo S."/>
            <person name="Pangilinan J."/>
            <person name="Riley R."/>
            <person name="Labutti K."/>
            <person name="Andreopoulos B."/>
            <person name="Lipzen A."/>
            <person name="Chen C."/>
            <person name="Yanf M."/>
            <person name="Daum C."/>
            <person name="Ng V."/>
            <person name="Clum A."/>
            <person name="Steindorff A."/>
            <person name="Ohm R."/>
            <person name="Martin F."/>
            <person name="Silar P."/>
            <person name="Natvig D."/>
            <person name="Lalanne C."/>
            <person name="Gautier V."/>
            <person name="Ament-Velasquez S.L."/>
            <person name="Kruys A."/>
            <person name="Hutchinson M.I."/>
            <person name="Powell A.J."/>
            <person name="Barry K."/>
            <person name="Miller A.N."/>
            <person name="Grigoriev I.V."/>
            <person name="Debuchy R."/>
            <person name="Gladieux P."/>
            <person name="Thoren M.H."/>
            <person name="Johannesson H."/>
        </authorList>
    </citation>
    <scope>NUCLEOTIDE SEQUENCE</scope>
    <source>
        <strain evidence="2">CBS 958.72</strain>
    </source>
</reference>
<protein>
    <recommendedName>
        <fullName evidence="4">Secreted protein</fullName>
    </recommendedName>
</protein>